<protein>
    <recommendedName>
        <fullName evidence="7">MIF4G domain-containing protein</fullName>
    </recommendedName>
</protein>
<feature type="compositionally biased region" description="Basic and acidic residues" evidence="4">
    <location>
        <begin position="76"/>
        <end position="88"/>
    </location>
</feature>
<dbReference type="Proteomes" id="UP001209570">
    <property type="component" value="Unassembled WGS sequence"/>
</dbReference>
<evidence type="ECO:0000256" key="3">
    <source>
        <dbReference type="ARBA" id="ARBA00022917"/>
    </source>
</evidence>
<dbReference type="PANTHER" id="PTHR23253">
    <property type="entry name" value="EUKARYOTIC TRANSLATION INITIATION FACTOR 4 GAMMA"/>
    <property type="match status" value="1"/>
</dbReference>
<dbReference type="InterPro" id="IPR009818">
    <property type="entry name" value="PAM2_motif"/>
</dbReference>
<evidence type="ECO:0000256" key="4">
    <source>
        <dbReference type="SAM" id="MobiDB-lite"/>
    </source>
</evidence>
<dbReference type="GO" id="GO:0016281">
    <property type="term" value="C:eukaryotic translation initiation factor 4F complex"/>
    <property type="evidence" value="ECO:0007669"/>
    <property type="project" value="TreeGrafter"/>
</dbReference>
<organism evidence="5 6">
    <name type="scientific">Pythium insidiosum</name>
    <name type="common">Pythiosis disease agent</name>
    <dbReference type="NCBI Taxonomy" id="114742"/>
    <lineage>
        <taxon>Eukaryota</taxon>
        <taxon>Sar</taxon>
        <taxon>Stramenopiles</taxon>
        <taxon>Oomycota</taxon>
        <taxon>Peronosporomycetes</taxon>
        <taxon>Pythiales</taxon>
        <taxon>Pythiaceae</taxon>
        <taxon>Pythium</taxon>
    </lineage>
</organism>
<dbReference type="EMBL" id="JAKCXM010000195">
    <property type="protein sequence ID" value="KAJ0399069.1"/>
    <property type="molecule type" value="Genomic_DNA"/>
</dbReference>
<evidence type="ECO:0008006" key="7">
    <source>
        <dbReference type="Google" id="ProtNLM"/>
    </source>
</evidence>
<dbReference type="AlphaFoldDB" id="A0AAD5LFF6"/>
<dbReference type="Gene3D" id="1.25.40.180">
    <property type="match status" value="1"/>
</dbReference>
<dbReference type="InterPro" id="IPR016024">
    <property type="entry name" value="ARM-type_fold"/>
</dbReference>
<proteinExistence type="inferred from homology"/>
<evidence type="ECO:0000313" key="5">
    <source>
        <dbReference type="EMBL" id="KAJ0399069.1"/>
    </source>
</evidence>
<reference evidence="5" key="1">
    <citation type="submission" date="2021-12" db="EMBL/GenBank/DDBJ databases">
        <title>Prjna785345.</title>
        <authorList>
            <person name="Rujirawat T."/>
            <person name="Krajaejun T."/>
        </authorList>
    </citation>
    <scope>NUCLEOTIDE SEQUENCE</scope>
    <source>
        <strain evidence="5">Pi057C3</strain>
    </source>
</reference>
<dbReference type="Pfam" id="PF07145">
    <property type="entry name" value="PAM2"/>
    <property type="match status" value="1"/>
</dbReference>
<evidence type="ECO:0000256" key="2">
    <source>
        <dbReference type="ARBA" id="ARBA00022540"/>
    </source>
</evidence>
<comment type="caution">
    <text evidence="5">The sequence shown here is derived from an EMBL/GenBank/DDBJ whole genome shotgun (WGS) entry which is preliminary data.</text>
</comment>
<evidence type="ECO:0000256" key="1">
    <source>
        <dbReference type="ARBA" id="ARBA00005775"/>
    </source>
</evidence>
<feature type="region of interest" description="Disordered" evidence="4">
    <location>
        <begin position="1"/>
        <end position="103"/>
    </location>
</feature>
<dbReference type="PANTHER" id="PTHR23253:SF9">
    <property type="entry name" value="EUKARYOTIC TRANSLATION INITIATION FACTOR 4 GAMMA 2"/>
    <property type="match status" value="1"/>
</dbReference>
<keyword evidence="2" id="KW-0396">Initiation factor</keyword>
<dbReference type="GO" id="GO:0003743">
    <property type="term" value="F:translation initiation factor activity"/>
    <property type="evidence" value="ECO:0007669"/>
    <property type="project" value="UniProtKB-KW"/>
</dbReference>
<keyword evidence="3" id="KW-0648">Protein biosynthesis</keyword>
<dbReference type="GO" id="GO:0003729">
    <property type="term" value="F:mRNA binding"/>
    <property type="evidence" value="ECO:0007669"/>
    <property type="project" value="TreeGrafter"/>
</dbReference>
<evidence type="ECO:0000313" key="6">
    <source>
        <dbReference type="Proteomes" id="UP001209570"/>
    </source>
</evidence>
<sequence length="353" mass="37419">MSKLNPNAGEFVPSFSAPAASMPAAPVASTPAPAASATPKASKAKSSTPSGTKGSGKASTAASPASTGTSNSKPSKTSEKAADPRSEPVDSPQQQSAASEADAVSDRITYSIEYLLRFQPICDAVPCHFPDVVRAPRPQRLGRYVNDRLVYTIPELLQFQTLYQMPPPNLQWTDTLAIISPPDVKAKAATKSKKEKAGKKSASATATSAQLQYDPTLMCYFNPTEYTAALNMAMNSSKDGSSSDASGRGALDSLLDDVTTESVASILQSFDEIEITCTTTLQELIGFLFDRAIAASDHCEGFAQLFSGISERTPEFKEGAKTINFRRILLTKCYEALIEESEATVTPGTTSSS</sequence>
<dbReference type="SUPFAM" id="SSF48371">
    <property type="entry name" value="ARM repeat"/>
    <property type="match status" value="1"/>
</dbReference>
<keyword evidence="6" id="KW-1185">Reference proteome</keyword>
<comment type="similarity">
    <text evidence="1">Belongs to the eukaryotic initiation factor 4G family.</text>
</comment>
<gene>
    <name evidence="5" type="ORF">P43SY_008689</name>
</gene>
<accession>A0AAD5LFF6</accession>
<name>A0AAD5LFF6_PYTIN</name>
<feature type="compositionally biased region" description="Low complexity" evidence="4">
    <location>
        <begin position="13"/>
        <end position="70"/>
    </location>
</feature>